<evidence type="ECO:0000256" key="6">
    <source>
        <dbReference type="ARBA" id="ARBA00022840"/>
    </source>
</evidence>
<keyword evidence="4 9" id="KW-0547">Nucleotide-binding</keyword>
<name>A0A5N5QIE8_9AGAM</name>
<dbReference type="InterPro" id="IPR051334">
    <property type="entry name" value="SRPK"/>
</dbReference>
<dbReference type="GO" id="GO:0004674">
    <property type="term" value="F:protein serine/threonine kinase activity"/>
    <property type="evidence" value="ECO:0007669"/>
    <property type="project" value="UniProtKB-KW"/>
</dbReference>
<sequence>MAMSSIPFIRRRDGTLVYSTHARPVPIPVPNGPSTPTKEMDMRDLDKEEDLLDYADGGYLPVHIGDTFKDGRYLIVRKLGWGHFSTVWLAKDRSSNRHVAIKVVKSAKTYATAARDEVGILRFINSVYKDPGHENIVQFLDTFDHKTETESPVHICMVFEPLGASLLTLIRSHRKGVPEHLVRQIASQVLAGLAFLHERCGIIHTDLKPENIMISLGSQHDIEAIVQAELATSPRSLSRMVGIPPGCVRGGVATPRYGADLAGTKQVWIFGSQPLPASASLPRTRSGHPDGFMRKMSALAISTTANPGPTSTSSSASSSSTLADALSTAPTSFMSSGKGIAFGSTRAQKSAPAANKVSPVTILCQPDGNGATVTTSSEAPQAQPLLHTAAPSDETVGFSKTCDSITKSCTPTHKGPSLLSQTAPKLEPMIQSKNLGPKSDKDTIEVKIGDLGNASYCWKHFTENIQTRQYRCPEVILGAEWDATADVWSVGCIFFELLTSDVLFEPVERAGVWSRDDDHICQMIELLGPIDPKFALSGDYSKEIFRSDGVTLRNVPASKMSHWPLLDVLMQKYRYDREHAEQLNEFLVPFLRLEPKQRISAQDALRLEWLKS</sequence>
<protein>
    <recommendedName>
        <fullName evidence="1">non-specific serine/threonine protein kinase</fullName>
        <ecNumber evidence="1">2.7.11.1</ecNumber>
    </recommendedName>
</protein>
<dbReference type="PROSITE" id="PS00108">
    <property type="entry name" value="PROTEIN_KINASE_ST"/>
    <property type="match status" value="1"/>
</dbReference>
<evidence type="ECO:0000256" key="9">
    <source>
        <dbReference type="PROSITE-ProRule" id="PRU10141"/>
    </source>
</evidence>
<accession>A0A5N5QIE8</accession>
<dbReference type="InterPro" id="IPR000719">
    <property type="entry name" value="Prot_kinase_dom"/>
</dbReference>
<dbReference type="FunFam" id="1.10.510.10:FF:000275">
    <property type="entry name" value="SRSF protein kinase 2 isoform X3"/>
    <property type="match status" value="1"/>
</dbReference>
<evidence type="ECO:0000256" key="4">
    <source>
        <dbReference type="ARBA" id="ARBA00022741"/>
    </source>
</evidence>
<dbReference type="GO" id="GO:0005634">
    <property type="term" value="C:nucleus"/>
    <property type="evidence" value="ECO:0007669"/>
    <property type="project" value="TreeGrafter"/>
</dbReference>
<dbReference type="InterPro" id="IPR011009">
    <property type="entry name" value="Kinase-like_dom_sf"/>
</dbReference>
<dbReference type="PANTHER" id="PTHR47634">
    <property type="entry name" value="PROTEIN KINASE DOMAIN-CONTAINING PROTEIN-RELATED"/>
    <property type="match status" value="1"/>
</dbReference>
<evidence type="ECO:0000256" key="3">
    <source>
        <dbReference type="ARBA" id="ARBA00022679"/>
    </source>
</evidence>
<evidence type="ECO:0000256" key="1">
    <source>
        <dbReference type="ARBA" id="ARBA00012513"/>
    </source>
</evidence>
<gene>
    <name evidence="11" type="ORF">CTheo_5115</name>
</gene>
<dbReference type="AlphaFoldDB" id="A0A5N5QIE8"/>
<proteinExistence type="predicted"/>
<comment type="catalytic activity">
    <reaction evidence="7">
        <text>L-threonyl-[protein] + ATP = O-phospho-L-threonyl-[protein] + ADP + H(+)</text>
        <dbReference type="Rhea" id="RHEA:46608"/>
        <dbReference type="Rhea" id="RHEA-COMP:11060"/>
        <dbReference type="Rhea" id="RHEA-COMP:11605"/>
        <dbReference type="ChEBI" id="CHEBI:15378"/>
        <dbReference type="ChEBI" id="CHEBI:30013"/>
        <dbReference type="ChEBI" id="CHEBI:30616"/>
        <dbReference type="ChEBI" id="CHEBI:61977"/>
        <dbReference type="ChEBI" id="CHEBI:456216"/>
        <dbReference type="EC" id="2.7.11.1"/>
    </reaction>
</comment>
<dbReference type="Proteomes" id="UP000383932">
    <property type="component" value="Unassembled WGS sequence"/>
</dbReference>
<evidence type="ECO:0000256" key="7">
    <source>
        <dbReference type="ARBA" id="ARBA00047899"/>
    </source>
</evidence>
<dbReference type="Gene3D" id="3.30.200.20">
    <property type="entry name" value="Phosphorylase Kinase, domain 1"/>
    <property type="match status" value="1"/>
</dbReference>
<evidence type="ECO:0000259" key="10">
    <source>
        <dbReference type="PROSITE" id="PS50011"/>
    </source>
</evidence>
<keyword evidence="3" id="KW-0808">Transferase</keyword>
<dbReference type="GO" id="GO:0005524">
    <property type="term" value="F:ATP binding"/>
    <property type="evidence" value="ECO:0007669"/>
    <property type="project" value="UniProtKB-UniRule"/>
</dbReference>
<dbReference type="EMBL" id="SSOP01000105">
    <property type="protein sequence ID" value="KAB5591434.1"/>
    <property type="molecule type" value="Genomic_DNA"/>
</dbReference>
<dbReference type="EC" id="2.7.11.1" evidence="1"/>
<comment type="catalytic activity">
    <reaction evidence="8">
        <text>L-seryl-[protein] + ATP = O-phospho-L-seryl-[protein] + ADP + H(+)</text>
        <dbReference type="Rhea" id="RHEA:17989"/>
        <dbReference type="Rhea" id="RHEA-COMP:9863"/>
        <dbReference type="Rhea" id="RHEA-COMP:11604"/>
        <dbReference type="ChEBI" id="CHEBI:15378"/>
        <dbReference type="ChEBI" id="CHEBI:29999"/>
        <dbReference type="ChEBI" id="CHEBI:30616"/>
        <dbReference type="ChEBI" id="CHEBI:83421"/>
        <dbReference type="ChEBI" id="CHEBI:456216"/>
        <dbReference type="EC" id="2.7.11.1"/>
    </reaction>
</comment>
<keyword evidence="6 9" id="KW-0067">ATP-binding</keyword>
<dbReference type="Gene3D" id="1.10.510.10">
    <property type="entry name" value="Transferase(Phosphotransferase) domain 1"/>
    <property type="match status" value="2"/>
</dbReference>
<evidence type="ECO:0000256" key="2">
    <source>
        <dbReference type="ARBA" id="ARBA00022527"/>
    </source>
</evidence>
<feature type="domain" description="Protein kinase" evidence="10">
    <location>
        <begin position="73"/>
        <end position="610"/>
    </location>
</feature>
<dbReference type="PANTHER" id="PTHR47634:SF9">
    <property type="entry name" value="PROTEIN KINASE DOMAIN-CONTAINING PROTEIN-RELATED"/>
    <property type="match status" value="1"/>
</dbReference>
<keyword evidence="2" id="KW-0723">Serine/threonine-protein kinase</keyword>
<dbReference type="PROSITE" id="PS50011">
    <property type="entry name" value="PROTEIN_KINASE_DOM"/>
    <property type="match status" value="1"/>
</dbReference>
<dbReference type="SUPFAM" id="SSF56112">
    <property type="entry name" value="Protein kinase-like (PK-like)"/>
    <property type="match status" value="1"/>
</dbReference>
<dbReference type="GO" id="GO:0005737">
    <property type="term" value="C:cytoplasm"/>
    <property type="evidence" value="ECO:0007669"/>
    <property type="project" value="TreeGrafter"/>
</dbReference>
<feature type="binding site" evidence="9">
    <location>
        <position position="102"/>
    </location>
    <ligand>
        <name>ATP</name>
        <dbReference type="ChEBI" id="CHEBI:30616"/>
    </ligand>
</feature>
<reference evidence="11 12" key="1">
    <citation type="journal article" date="2019" name="Fungal Biol. Biotechnol.">
        <title>Draft genome sequence of fastidious pathogen Ceratobasidium theobromae, which causes vascular-streak dieback in Theobroma cacao.</title>
        <authorList>
            <person name="Ali S.S."/>
            <person name="Asman A."/>
            <person name="Shao J."/>
            <person name="Firmansyah A.P."/>
            <person name="Susilo A.W."/>
            <person name="Rosmana A."/>
            <person name="McMahon P."/>
            <person name="Junaid M."/>
            <person name="Guest D."/>
            <person name="Kheng T.Y."/>
            <person name="Meinhardt L.W."/>
            <person name="Bailey B.A."/>
        </authorList>
    </citation>
    <scope>NUCLEOTIDE SEQUENCE [LARGE SCALE GENOMIC DNA]</scope>
    <source>
        <strain evidence="11 12">CT2</strain>
    </source>
</reference>
<keyword evidence="12" id="KW-1185">Reference proteome</keyword>
<dbReference type="Pfam" id="PF00069">
    <property type="entry name" value="Pkinase"/>
    <property type="match status" value="2"/>
</dbReference>
<dbReference type="GO" id="GO:0000245">
    <property type="term" value="P:spliceosomal complex assembly"/>
    <property type="evidence" value="ECO:0007669"/>
    <property type="project" value="TreeGrafter"/>
</dbReference>
<dbReference type="InterPro" id="IPR008271">
    <property type="entry name" value="Ser/Thr_kinase_AS"/>
</dbReference>
<dbReference type="GO" id="GO:0050684">
    <property type="term" value="P:regulation of mRNA processing"/>
    <property type="evidence" value="ECO:0007669"/>
    <property type="project" value="TreeGrafter"/>
</dbReference>
<evidence type="ECO:0000313" key="11">
    <source>
        <dbReference type="EMBL" id="KAB5591434.1"/>
    </source>
</evidence>
<dbReference type="PROSITE" id="PS00107">
    <property type="entry name" value="PROTEIN_KINASE_ATP"/>
    <property type="match status" value="1"/>
</dbReference>
<evidence type="ECO:0000313" key="12">
    <source>
        <dbReference type="Proteomes" id="UP000383932"/>
    </source>
</evidence>
<organism evidence="11 12">
    <name type="scientific">Ceratobasidium theobromae</name>
    <dbReference type="NCBI Taxonomy" id="1582974"/>
    <lineage>
        <taxon>Eukaryota</taxon>
        <taxon>Fungi</taxon>
        <taxon>Dikarya</taxon>
        <taxon>Basidiomycota</taxon>
        <taxon>Agaricomycotina</taxon>
        <taxon>Agaricomycetes</taxon>
        <taxon>Cantharellales</taxon>
        <taxon>Ceratobasidiaceae</taxon>
        <taxon>Ceratobasidium</taxon>
    </lineage>
</organism>
<dbReference type="SMART" id="SM00220">
    <property type="entry name" value="S_TKc"/>
    <property type="match status" value="1"/>
</dbReference>
<dbReference type="OrthoDB" id="2649at2759"/>
<keyword evidence="5" id="KW-0418">Kinase</keyword>
<comment type="caution">
    <text evidence="11">The sequence shown here is derived from an EMBL/GenBank/DDBJ whole genome shotgun (WGS) entry which is preliminary data.</text>
</comment>
<dbReference type="InterPro" id="IPR017441">
    <property type="entry name" value="Protein_kinase_ATP_BS"/>
</dbReference>
<evidence type="ECO:0000256" key="8">
    <source>
        <dbReference type="ARBA" id="ARBA00048679"/>
    </source>
</evidence>
<evidence type="ECO:0000256" key="5">
    <source>
        <dbReference type="ARBA" id="ARBA00022777"/>
    </source>
</evidence>